<evidence type="ECO:0000256" key="1">
    <source>
        <dbReference type="SAM" id="Phobius"/>
    </source>
</evidence>
<keyword evidence="4" id="KW-1185">Reference proteome</keyword>
<keyword evidence="1" id="KW-0472">Membrane</keyword>
<dbReference type="GO" id="GO:0002100">
    <property type="term" value="P:tRNA wobble adenosine to inosine editing"/>
    <property type="evidence" value="ECO:0007669"/>
    <property type="project" value="InterPro"/>
</dbReference>
<dbReference type="OrthoDB" id="10268011at2759"/>
<feature type="transmembrane region" description="Helical" evidence="1">
    <location>
        <begin position="277"/>
        <end position="300"/>
    </location>
</feature>
<evidence type="ECO:0000259" key="2">
    <source>
        <dbReference type="PROSITE" id="PS50141"/>
    </source>
</evidence>
<name>A0A8H4IV61_9PEZI</name>
<evidence type="ECO:0000313" key="3">
    <source>
        <dbReference type="EMBL" id="KAF4308070.1"/>
    </source>
</evidence>
<feature type="transmembrane region" description="Helical" evidence="1">
    <location>
        <begin position="219"/>
        <end position="239"/>
    </location>
</feature>
<protein>
    <submittedName>
        <fullName evidence="3">tRNA-specific adenosine deaminase</fullName>
    </submittedName>
</protein>
<dbReference type="InterPro" id="IPR002466">
    <property type="entry name" value="A_deamin"/>
</dbReference>
<feature type="transmembrane region" description="Helical" evidence="1">
    <location>
        <begin position="251"/>
        <end position="270"/>
    </location>
</feature>
<dbReference type="PANTHER" id="PTHR47803">
    <property type="entry name" value="TRNA-SPECIFIC ADENOSINE DEAMINASE 1"/>
    <property type="match status" value="1"/>
</dbReference>
<dbReference type="GO" id="GO:0003723">
    <property type="term" value="F:RNA binding"/>
    <property type="evidence" value="ECO:0007669"/>
    <property type="project" value="InterPro"/>
</dbReference>
<evidence type="ECO:0000313" key="4">
    <source>
        <dbReference type="Proteomes" id="UP000572817"/>
    </source>
</evidence>
<dbReference type="EMBL" id="WWBZ02000022">
    <property type="protein sequence ID" value="KAF4308070.1"/>
    <property type="molecule type" value="Genomic_DNA"/>
</dbReference>
<dbReference type="PANTHER" id="PTHR47803:SF1">
    <property type="entry name" value="TRNA-SPECIFIC ADENOSINE DEAMINASE 1"/>
    <property type="match status" value="1"/>
</dbReference>
<accession>A0A8H4IV61</accession>
<comment type="caution">
    <text evidence="3">The sequence shown here is derived from an EMBL/GenBank/DDBJ whole genome shotgun (WGS) entry which is preliminary data.</text>
</comment>
<organism evidence="3 4">
    <name type="scientific">Botryosphaeria dothidea</name>
    <dbReference type="NCBI Taxonomy" id="55169"/>
    <lineage>
        <taxon>Eukaryota</taxon>
        <taxon>Fungi</taxon>
        <taxon>Dikarya</taxon>
        <taxon>Ascomycota</taxon>
        <taxon>Pezizomycotina</taxon>
        <taxon>Dothideomycetes</taxon>
        <taxon>Dothideomycetes incertae sedis</taxon>
        <taxon>Botryosphaeriales</taxon>
        <taxon>Botryosphaeriaceae</taxon>
        <taxon>Botryosphaeria</taxon>
    </lineage>
</organism>
<dbReference type="PROSITE" id="PS50141">
    <property type="entry name" value="A_DEAMIN_EDITASE"/>
    <property type="match status" value="1"/>
</dbReference>
<feature type="domain" description="A to I editase" evidence="2">
    <location>
        <begin position="58"/>
        <end position="245"/>
    </location>
</feature>
<dbReference type="SMART" id="SM00552">
    <property type="entry name" value="ADEAMc"/>
    <property type="match status" value="1"/>
</dbReference>
<sequence length="435" mass="47110">MLPAPDDVQACVLSTFAALPAKCKPRARDSHAREWVPLAGIVVSRARADGGSSLTCVALGTGMKCLPAAKILSAHGVVLHDWHAEILALRAFNRFLIDECASIVSGSEPVSDFVRHRDVSEISRTAPQPFALKSDVGIYMYCSEAPCGDASMELTMEAQEDPTPWFPPANPTAGEVDVVLRGRGYFSELGVVRRKPAHIIHRQLPLHQLFLQTPTKMEFLELLYLLALVVNIAYLPFIFFSDLLVTASAHLGPLLASVPVAASFYTMLALRHAGVFLFRLSVLVLQPAAFCVAYVLAVLYDCAVAQITLTVAERAYNAAVEAENARERALTAQDIRDHGPYGSRGPLFPTPVYGDVPPATFDGLPAAPPATPIVDVRRPAPKPAVAAQLFRFKRRNEFGVGQALTLAEQPAADRVAGPFSFNRPYGASPGIRWFS</sequence>
<dbReference type="Pfam" id="PF02137">
    <property type="entry name" value="A_deamin"/>
    <property type="match status" value="1"/>
</dbReference>
<dbReference type="Proteomes" id="UP000572817">
    <property type="component" value="Unassembled WGS sequence"/>
</dbReference>
<gene>
    <name evidence="3" type="ORF">GTA08_BOTSDO03564</name>
</gene>
<dbReference type="AlphaFoldDB" id="A0A8H4IV61"/>
<dbReference type="InterPro" id="IPR042935">
    <property type="entry name" value="Tad1"/>
</dbReference>
<dbReference type="GO" id="GO:0043829">
    <property type="term" value="F:tRNA-specific adenosine-37 deaminase activity"/>
    <property type="evidence" value="ECO:0007669"/>
    <property type="project" value="TreeGrafter"/>
</dbReference>
<reference evidence="3" key="1">
    <citation type="submission" date="2020-04" db="EMBL/GenBank/DDBJ databases">
        <title>Genome Assembly and Annotation of Botryosphaeria dothidea sdau 11-99, a Latent Pathogen of Apple Fruit Ring Rot in China.</title>
        <authorList>
            <person name="Yu C."/>
            <person name="Diao Y."/>
            <person name="Lu Q."/>
            <person name="Zhao J."/>
            <person name="Cui S."/>
            <person name="Peng C."/>
            <person name="He B."/>
            <person name="Liu H."/>
        </authorList>
    </citation>
    <scope>NUCLEOTIDE SEQUENCE [LARGE SCALE GENOMIC DNA]</scope>
    <source>
        <strain evidence="3">Sdau11-99</strain>
    </source>
</reference>
<keyword evidence="1" id="KW-1133">Transmembrane helix</keyword>
<proteinExistence type="predicted"/>
<keyword evidence="1" id="KW-0812">Transmembrane</keyword>